<accession>A0A0C9SEK8</accession>
<sequence length="99" mass="11703">MLGVGFLFPLLDIADSTEYLYISRLIDDHGRKQFVERFKLIRYFVEEEEYFEAAKFLTRTVMSMSKPGEKTLFQLITGFEHQGSIAKRKLPKEVLAYWE</sequence>
<dbReference type="EMBL" id="GBZX01001142">
    <property type="protein sequence ID" value="JAG91598.1"/>
    <property type="molecule type" value="mRNA"/>
</dbReference>
<dbReference type="GO" id="GO:0004180">
    <property type="term" value="F:carboxypeptidase activity"/>
    <property type="evidence" value="ECO:0007669"/>
    <property type="project" value="UniProtKB-KW"/>
</dbReference>
<reference evidence="1" key="1">
    <citation type="journal article" date="2015" name="PLoS ONE">
        <title>An Insight into the Sialome of the Lone Star Tick, Amblyomma americanum, with a Glimpse on Its Time Dependent Gene Expression.</title>
        <authorList>
            <person name="Karim S."/>
            <person name="Ribeiro J.M."/>
        </authorList>
    </citation>
    <scope>NUCLEOTIDE SEQUENCE</scope>
    <source>
        <tissue evidence="1">Salivary gland</tissue>
    </source>
</reference>
<keyword evidence="1" id="KW-0121">Carboxypeptidase</keyword>
<evidence type="ECO:0000313" key="1">
    <source>
        <dbReference type="EMBL" id="JAG91598.1"/>
    </source>
</evidence>
<keyword evidence="1" id="KW-0378">Hydrolase</keyword>
<protein>
    <submittedName>
        <fullName evidence="1">Putative serine carboxypeptidase</fullName>
    </submittedName>
</protein>
<dbReference type="AlphaFoldDB" id="A0A0C9SEK8"/>
<organism evidence="1">
    <name type="scientific">Amblyomma americanum</name>
    <name type="common">Lone star tick</name>
    <dbReference type="NCBI Taxonomy" id="6943"/>
    <lineage>
        <taxon>Eukaryota</taxon>
        <taxon>Metazoa</taxon>
        <taxon>Ecdysozoa</taxon>
        <taxon>Arthropoda</taxon>
        <taxon>Chelicerata</taxon>
        <taxon>Arachnida</taxon>
        <taxon>Acari</taxon>
        <taxon>Parasitiformes</taxon>
        <taxon>Ixodida</taxon>
        <taxon>Ixodoidea</taxon>
        <taxon>Ixodidae</taxon>
        <taxon>Amblyomminae</taxon>
        <taxon>Amblyomma</taxon>
    </lineage>
</organism>
<proteinExistence type="evidence at transcript level"/>
<name>A0A0C9SEK8_AMBAM</name>
<keyword evidence="1" id="KW-0645">Protease</keyword>